<accession>A0A6V7P1Z7</accession>
<organism evidence="1">
    <name type="scientific">Ananas comosus var. bracteatus</name>
    <name type="common">red pineapple</name>
    <dbReference type="NCBI Taxonomy" id="296719"/>
    <lineage>
        <taxon>Eukaryota</taxon>
        <taxon>Viridiplantae</taxon>
        <taxon>Streptophyta</taxon>
        <taxon>Embryophyta</taxon>
        <taxon>Tracheophyta</taxon>
        <taxon>Spermatophyta</taxon>
        <taxon>Magnoliopsida</taxon>
        <taxon>Liliopsida</taxon>
        <taxon>Poales</taxon>
        <taxon>Bromeliaceae</taxon>
        <taxon>Bromelioideae</taxon>
        <taxon>Ananas</taxon>
    </lineage>
</organism>
<proteinExistence type="predicted"/>
<dbReference type="EMBL" id="LR862144">
    <property type="protein sequence ID" value="CAD1824855.1"/>
    <property type="molecule type" value="Genomic_DNA"/>
</dbReference>
<protein>
    <submittedName>
        <fullName evidence="1">Uncharacterized protein</fullName>
    </submittedName>
</protein>
<gene>
    <name evidence="1" type="ORF">CB5_LOCUS8066</name>
</gene>
<reference evidence="1" key="1">
    <citation type="submission" date="2020-07" db="EMBL/GenBank/DDBJ databases">
        <authorList>
            <person name="Lin J."/>
        </authorList>
    </citation>
    <scope>NUCLEOTIDE SEQUENCE</scope>
</reference>
<name>A0A6V7P1Z7_ANACO</name>
<dbReference type="AlphaFoldDB" id="A0A6V7P1Z7"/>
<evidence type="ECO:0000313" key="1">
    <source>
        <dbReference type="EMBL" id="CAD1824855.1"/>
    </source>
</evidence>
<sequence>MVYPGQLFLFRYKTVRGFGSLARGFEWRRGFGVIEASWIRSGGVRGLEREGVDNPEGSTKIHRRLRKVESVESVITLHEDLILGRILCYLPLCSFAHTCEGRSLQVGTPEIAIAIYIRRAGLGTKVDCRGLGSFLGAFGTGGGTGSRQGCRLARSRELLLSLDALYVLDIWRVWAHAGQLPLGPGG</sequence>